<organism evidence="2 3">
    <name type="scientific">Paraburkholderia tropica</name>
    <dbReference type="NCBI Taxonomy" id="92647"/>
    <lineage>
        <taxon>Bacteria</taxon>
        <taxon>Pseudomonadati</taxon>
        <taxon>Pseudomonadota</taxon>
        <taxon>Betaproteobacteria</taxon>
        <taxon>Burkholderiales</taxon>
        <taxon>Burkholderiaceae</taxon>
        <taxon>Paraburkholderia</taxon>
    </lineage>
</organism>
<proteinExistence type="predicted"/>
<comment type="caution">
    <text evidence="2">The sequence shown here is derived from an EMBL/GenBank/DDBJ whole genome shotgun (WGS) entry which is preliminary data.</text>
</comment>
<dbReference type="Proteomes" id="UP000183529">
    <property type="component" value="Unassembled WGS sequence"/>
</dbReference>
<evidence type="ECO:0000313" key="3">
    <source>
        <dbReference type="Proteomes" id="UP000183529"/>
    </source>
</evidence>
<gene>
    <name evidence="2" type="ORF">SAMN05216550_105145</name>
</gene>
<feature type="region of interest" description="Disordered" evidence="1">
    <location>
        <begin position="74"/>
        <end position="165"/>
    </location>
</feature>
<sequence>MRGRARAVLSGPHARKPCRAAFGAWPASTRGRLAQVPLPFRRHGAPNFSALTQPAGVQHNRCARRESATFASRVNFESQRRRRRGNPQTLRQKDRARRTAASPVSHPRARRARRHSGPQLWRAAVERRRDRNPGVQAAHRRGARRSTQSLRYRGQRGHARTDHGHRACGESCMAFFVFARIPAGHSPGVARKPSRPPEAS</sequence>
<evidence type="ECO:0000313" key="2">
    <source>
        <dbReference type="EMBL" id="SEJ48463.1"/>
    </source>
</evidence>
<dbReference type="AlphaFoldDB" id="A0AAQ1GEA4"/>
<accession>A0AAQ1GEA4</accession>
<protein>
    <submittedName>
        <fullName evidence="2">Uncharacterized protein</fullName>
    </submittedName>
</protein>
<evidence type="ECO:0000256" key="1">
    <source>
        <dbReference type="SAM" id="MobiDB-lite"/>
    </source>
</evidence>
<reference evidence="2 3" key="1">
    <citation type="submission" date="2016-10" db="EMBL/GenBank/DDBJ databases">
        <authorList>
            <person name="Varghese N."/>
            <person name="Submissions S."/>
        </authorList>
    </citation>
    <scope>NUCLEOTIDE SEQUENCE [LARGE SCALE GENOMIC DNA]</scope>
    <source>
        <strain evidence="2 3">LMG 22274</strain>
    </source>
</reference>
<feature type="compositionally biased region" description="Basic residues" evidence="1">
    <location>
        <begin position="107"/>
        <end position="116"/>
    </location>
</feature>
<name>A0AAQ1GEA4_9BURK</name>
<dbReference type="EMBL" id="FNZM01000005">
    <property type="protein sequence ID" value="SEJ48463.1"/>
    <property type="molecule type" value="Genomic_DNA"/>
</dbReference>